<evidence type="ECO:0000313" key="2">
    <source>
        <dbReference type="EMBL" id="GBP32984.1"/>
    </source>
</evidence>
<accession>A0A4C1V4Q0</accession>
<proteinExistence type="predicted"/>
<reference evidence="2 3" key="1">
    <citation type="journal article" date="2019" name="Commun. Biol.">
        <title>The bagworm genome reveals a unique fibroin gene that provides high tensile strength.</title>
        <authorList>
            <person name="Kono N."/>
            <person name="Nakamura H."/>
            <person name="Ohtoshi R."/>
            <person name="Tomita M."/>
            <person name="Numata K."/>
            <person name="Arakawa K."/>
        </authorList>
    </citation>
    <scope>NUCLEOTIDE SEQUENCE [LARGE SCALE GENOMIC DNA]</scope>
</reference>
<sequence>MTGGGIEIENWHRVETSVGPELEPRARPASKSRGTGTRIKNGHKRLTANSFKIKDTSNTFNDDTGEAPGGKLVILYTPYKFCPKSIHSREFLLTPKRYSCDVDELTH</sequence>
<comment type="caution">
    <text evidence="2">The sequence shown here is derived from an EMBL/GenBank/DDBJ whole genome shotgun (WGS) entry which is preliminary data.</text>
</comment>
<dbReference type="AlphaFoldDB" id="A0A4C1V4Q0"/>
<evidence type="ECO:0000256" key="1">
    <source>
        <dbReference type="SAM" id="MobiDB-lite"/>
    </source>
</evidence>
<dbReference type="Proteomes" id="UP000299102">
    <property type="component" value="Unassembled WGS sequence"/>
</dbReference>
<name>A0A4C1V4Q0_EUMVA</name>
<protein>
    <submittedName>
        <fullName evidence="2">Uncharacterized protein</fullName>
    </submittedName>
</protein>
<organism evidence="2 3">
    <name type="scientific">Eumeta variegata</name>
    <name type="common">Bagworm moth</name>
    <name type="synonym">Eumeta japonica</name>
    <dbReference type="NCBI Taxonomy" id="151549"/>
    <lineage>
        <taxon>Eukaryota</taxon>
        <taxon>Metazoa</taxon>
        <taxon>Ecdysozoa</taxon>
        <taxon>Arthropoda</taxon>
        <taxon>Hexapoda</taxon>
        <taxon>Insecta</taxon>
        <taxon>Pterygota</taxon>
        <taxon>Neoptera</taxon>
        <taxon>Endopterygota</taxon>
        <taxon>Lepidoptera</taxon>
        <taxon>Glossata</taxon>
        <taxon>Ditrysia</taxon>
        <taxon>Tineoidea</taxon>
        <taxon>Psychidae</taxon>
        <taxon>Oiketicinae</taxon>
        <taxon>Eumeta</taxon>
    </lineage>
</organism>
<keyword evidence="3" id="KW-1185">Reference proteome</keyword>
<evidence type="ECO:0000313" key="3">
    <source>
        <dbReference type="Proteomes" id="UP000299102"/>
    </source>
</evidence>
<feature type="region of interest" description="Disordered" evidence="1">
    <location>
        <begin position="1"/>
        <end position="50"/>
    </location>
</feature>
<gene>
    <name evidence="2" type="ORF">EVAR_82821_1</name>
</gene>
<dbReference type="EMBL" id="BGZK01000268">
    <property type="protein sequence ID" value="GBP32984.1"/>
    <property type="molecule type" value="Genomic_DNA"/>
</dbReference>